<dbReference type="GO" id="GO:0003677">
    <property type="term" value="F:DNA binding"/>
    <property type="evidence" value="ECO:0007669"/>
    <property type="project" value="UniProtKB-KW"/>
</dbReference>
<dbReference type="Gene3D" id="3.40.190.290">
    <property type="match status" value="1"/>
</dbReference>
<dbReference type="CDD" id="cd05466">
    <property type="entry name" value="PBP2_LTTR_substrate"/>
    <property type="match status" value="1"/>
</dbReference>
<dbReference type="SUPFAM" id="SSF53850">
    <property type="entry name" value="Periplasmic binding protein-like II"/>
    <property type="match status" value="1"/>
</dbReference>
<evidence type="ECO:0000313" key="6">
    <source>
        <dbReference type="EMBL" id="TDR51177.1"/>
    </source>
</evidence>
<dbReference type="STRING" id="1265846.PROCOU_13108"/>
<dbReference type="RefSeq" id="WP_133621059.1">
    <property type="nucleotide sequence ID" value="NZ_SNZK01000014.1"/>
</dbReference>
<dbReference type="SUPFAM" id="SSF46785">
    <property type="entry name" value="Winged helix' DNA-binding domain"/>
    <property type="match status" value="1"/>
</dbReference>
<comment type="caution">
    <text evidence="6">The sequence shown here is derived from an EMBL/GenBank/DDBJ whole genome shotgun (WGS) entry which is preliminary data.</text>
</comment>
<dbReference type="InterPro" id="IPR005119">
    <property type="entry name" value="LysR_subst-bd"/>
</dbReference>
<proteinExistence type="inferred from homology"/>
<gene>
    <name evidence="6" type="ORF">DFP96_1147</name>
</gene>
<dbReference type="PROSITE" id="PS50931">
    <property type="entry name" value="HTH_LYSR"/>
    <property type="match status" value="1"/>
</dbReference>
<dbReference type="InterPro" id="IPR000847">
    <property type="entry name" value="LysR_HTH_N"/>
</dbReference>
<protein>
    <submittedName>
        <fullName evidence="6">DNA-binding transcriptional LysR family regulator</fullName>
    </submittedName>
</protein>
<keyword evidence="7" id="KW-1185">Reference proteome</keyword>
<name>A0A4R6ZG00_9LIST</name>
<sequence length="288" mass="32263">MEFRVLKYFLAVAREKNISKAAKSLHLSQPTLSKQLKELEEELGVILFERGNREISLTEEGIFLLSKASEILSLVEKTTLNLQKEEVVAGEVYIGGGETRAMSLIAKIAKHMVEQYPDIKIRLFSGNADDVMAKLDNGLLDFGVIVNPANKQKYDHIALPQIDVWGLLVRRDHFLAHKQAVLPEDLIDIPLLISQQSLVSQQIFEWFGHSLEELHIVGSYNLLYNASLMVEQGIGAAFCINGIINTVGTDLKFVPLKPKLEASLSMIWKKNHPMSIAATKFLENLKAE</sequence>
<evidence type="ECO:0000256" key="3">
    <source>
        <dbReference type="ARBA" id="ARBA00023125"/>
    </source>
</evidence>
<dbReference type="InterPro" id="IPR036388">
    <property type="entry name" value="WH-like_DNA-bd_sf"/>
</dbReference>
<dbReference type="PANTHER" id="PTHR30419">
    <property type="entry name" value="HTH-TYPE TRANSCRIPTIONAL REGULATOR YBHD"/>
    <property type="match status" value="1"/>
</dbReference>
<dbReference type="Gene3D" id="1.10.10.10">
    <property type="entry name" value="Winged helix-like DNA-binding domain superfamily/Winged helix DNA-binding domain"/>
    <property type="match status" value="1"/>
</dbReference>
<dbReference type="EMBL" id="SNZK01000014">
    <property type="protein sequence ID" value="TDR51177.1"/>
    <property type="molecule type" value="Genomic_DNA"/>
</dbReference>
<feature type="domain" description="HTH lysR-type" evidence="5">
    <location>
        <begin position="1"/>
        <end position="58"/>
    </location>
</feature>
<dbReference type="GO" id="GO:0003700">
    <property type="term" value="F:DNA-binding transcription factor activity"/>
    <property type="evidence" value="ECO:0007669"/>
    <property type="project" value="InterPro"/>
</dbReference>
<dbReference type="InterPro" id="IPR050950">
    <property type="entry name" value="HTH-type_LysR_regulators"/>
</dbReference>
<dbReference type="OrthoDB" id="9803735at2"/>
<dbReference type="Pfam" id="PF00126">
    <property type="entry name" value="HTH_1"/>
    <property type="match status" value="1"/>
</dbReference>
<keyword evidence="3 6" id="KW-0238">DNA-binding</keyword>
<organism evidence="6 7">
    <name type="scientific">Listeria rocourtiae</name>
    <dbReference type="NCBI Taxonomy" id="647910"/>
    <lineage>
        <taxon>Bacteria</taxon>
        <taxon>Bacillati</taxon>
        <taxon>Bacillota</taxon>
        <taxon>Bacilli</taxon>
        <taxon>Bacillales</taxon>
        <taxon>Listeriaceae</taxon>
        <taxon>Listeria</taxon>
    </lineage>
</organism>
<keyword evidence="2" id="KW-0805">Transcription regulation</keyword>
<accession>A0A4R6ZG00</accession>
<evidence type="ECO:0000313" key="7">
    <source>
        <dbReference type="Proteomes" id="UP000295558"/>
    </source>
</evidence>
<keyword evidence="4" id="KW-0804">Transcription</keyword>
<dbReference type="PANTHER" id="PTHR30419:SF8">
    <property type="entry name" value="NITROGEN ASSIMILATION TRANSCRIPTIONAL ACTIVATOR-RELATED"/>
    <property type="match status" value="1"/>
</dbReference>
<evidence type="ECO:0000256" key="2">
    <source>
        <dbReference type="ARBA" id="ARBA00023015"/>
    </source>
</evidence>
<dbReference type="AlphaFoldDB" id="A0A4R6ZG00"/>
<reference evidence="6 7" key="1">
    <citation type="submission" date="2019-03" db="EMBL/GenBank/DDBJ databases">
        <title>Genomic Encyclopedia of Type Strains, Phase III (KMG-III): the genomes of soil and plant-associated and newly described type strains.</title>
        <authorList>
            <person name="Whitman W."/>
        </authorList>
    </citation>
    <scope>NUCLEOTIDE SEQUENCE [LARGE SCALE GENOMIC DNA]</scope>
    <source>
        <strain evidence="6 7">CECT 7972</strain>
    </source>
</reference>
<dbReference type="Proteomes" id="UP000295558">
    <property type="component" value="Unassembled WGS sequence"/>
</dbReference>
<comment type="similarity">
    <text evidence="1">Belongs to the LysR transcriptional regulatory family.</text>
</comment>
<dbReference type="PRINTS" id="PR00039">
    <property type="entry name" value="HTHLYSR"/>
</dbReference>
<dbReference type="GO" id="GO:0005829">
    <property type="term" value="C:cytosol"/>
    <property type="evidence" value="ECO:0007669"/>
    <property type="project" value="TreeGrafter"/>
</dbReference>
<evidence type="ECO:0000256" key="1">
    <source>
        <dbReference type="ARBA" id="ARBA00009437"/>
    </source>
</evidence>
<dbReference type="FunFam" id="1.10.10.10:FF:000001">
    <property type="entry name" value="LysR family transcriptional regulator"/>
    <property type="match status" value="1"/>
</dbReference>
<dbReference type="Pfam" id="PF03466">
    <property type="entry name" value="LysR_substrate"/>
    <property type="match status" value="1"/>
</dbReference>
<evidence type="ECO:0000259" key="5">
    <source>
        <dbReference type="PROSITE" id="PS50931"/>
    </source>
</evidence>
<dbReference type="InterPro" id="IPR036390">
    <property type="entry name" value="WH_DNA-bd_sf"/>
</dbReference>
<evidence type="ECO:0000256" key="4">
    <source>
        <dbReference type="ARBA" id="ARBA00023163"/>
    </source>
</evidence>